<dbReference type="InterPro" id="IPR000276">
    <property type="entry name" value="GPCR_Rhodpsn"/>
</dbReference>
<protein>
    <recommendedName>
        <fullName evidence="11">G-protein coupled receptors family 1 profile domain-containing protein</fullName>
    </recommendedName>
</protein>
<proteinExistence type="inferred from homology"/>
<feature type="region of interest" description="Disordered" evidence="9">
    <location>
        <begin position="476"/>
        <end position="523"/>
    </location>
</feature>
<evidence type="ECO:0000256" key="4">
    <source>
        <dbReference type="ARBA" id="ARBA00023040"/>
    </source>
</evidence>
<feature type="transmembrane region" description="Helical" evidence="10">
    <location>
        <begin position="230"/>
        <end position="252"/>
    </location>
</feature>
<gene>
    <name evidence="12" type="ORF">FSP39_008232</name>
</gene>
<dbReference type="InterPro" id="IPR017452">
    <property type="entry name" value="GPCR_Rhodpsn_7TM"/>
</dbReference>
<keyword evidence="13" id="KW-1185">Reference proteome</keyword>
<keyword evidence="3 10" id="KW-1133">Transmembrane helix</keyword>
<evidence type="ECO:0000256" key="6">
    <source>
        <dbReference type="ARBA" id="ARBA00023170"/>
    </source>
</evidence>
<evidence type="ECO:0000256" key="1">
    <source>
        <dbReference type="ARBA" id="ARBA00004141"/>
    </source>
</evidence>
<feature type="transmembrane region" description="Helical" evidence="10">
    <location>
        <begin position="192"/>
        <end position="210"/>
    </location>
</feature>
<evidence type="ECO:0000256" key="7">
    <source>
        <dbReference type="ARBA" id="ARBA00023224"/>
    </source>
</evidence>
<evidence type="ECO:0000256" key="9">
    <source>
        <dbReference type="SAM" id="MobiDB-lite"/>
    </source>
</evidence>
<keyword evidence="5 10" id="KW-0472">Membrane</keyword>
<keyword evidence="7 8" id="KW-0807">Transducer</keyword>
<comment type="similarity">
    <text evidence="8">Belongs to the G-protein coupled receptor 1 family.</text>
</comment>
<sequence>MAERDACKFTAPLNGDTDTAAKGGDLVAERLPAFITFVGASVHAVDTVSTIYLTDDMTSISNLSITTAYSPDFSVTSLVPDAVSKDSIQECNASLTGSYIQRWLKYKSDEKAYLYLPVIIYDLILILLGTLGNIIVIYIYKAKYKRQTSNYYIITLAIFDLLTSTVVIPIDIYDLRSHYSFFSETACKIFRYFENMSTYGSAIVLIEIAFDRYKKICHPLTPDTFQKTKILCITAGCLAVVLASPAVIIFGIAHRTIPEHNFCGFDCSVSGKYKRTRIPMIFYSVLILIFIVSFTTMLFLYIRIWLAIRSRRRNSIGESYRQSDSSQRQSINGGKNIVKQRPSKAISNGSSGDDSVFLHNEGKGGIQASISSRRVTFTSLSSASKKAAISKTTKIFVAVSIAYILSYLPGVIVMSIRSILNGIETRSSSAIQIFLKLFARSHFISSAINPVIYSVLNVNFRAQCIKTFQSMSRAMSARDDQRKGSFRMSRRQKISRSDSHKSDKTKEYEMEQLKAEMDDREHR</sequence>
<evidence type="ECO:0000313" key="12">
    <source>
        <dbReference type="EMBL" id="KAK3102030.1"/>
    </source>
</evidence>
<reference evidence="12" key="1">
    <citation type="submission" date="2019-08" db="EMBL/GenBank/DDBJ databases">
        <title>The improved chromosome-level genome for the pearl oyster Pinctada fucata martensii using PacBio sequencing and Hi-C.</title>
        <authorList>
            <person name="Zheng Z."/>
        </authorList>
    </citation>
    <scope>NUCLEOTIDE SEQUENCE</scope>
    <source>
        <strain evidence="12">ZZ-2019</strain>
        <tissue evidence="12">Adductor muscle</tissue>
    </source>
</reference>
<keyword evidence="2 8" id="KW-0812">Transmembrane</keyword>
<dbReference type="PANTHER" id="PTHR24243:SF208">
    <property type="entry name" value="PYROKININ-1 RECEPTOR"/>
    <property type="match status" value="1"/>
</dbReference>
<feature type="transmembrane region" description="Helical" evidence="10">
    <location>
        <begin position="112"/>
        <end position="139"/>
    </location>
</feature>
<dbReference type="PROSITE" id="PS50262">
    <property type="entry name" value="G_PROTEIN_RECEP_F1_2"/>
    <property type="match status" value="1"/>
</dbReference>
<dbReference type="GO" id="GO:0016020">
    <property type="term" value="C:membrane"/>
    <property type="evidence" value="ECO:0007669"/>
    <property type="project" value="UniProtKB-SubCell"/>
</dbReference>
<dbReference type="AlphaFoldDB" id="A0AA89BZ41"/>
<dbReference type="PANTHER" id="PTHR24243">
    <property type="entry name" value="G-PROTEIN COUPLED RECEPTOR"/>
    <property type="match status" value="1"/>
</dbReference>
<feature type="compositionally biased region" description="Low complexity" evidence="9">
    <location>
        <begin position="319"/>
        <end position="330"/>
    </location>
</feature>
<keyword evidence="4 8" id="KW-0297">G-protein coupled receptor</keyword>
<dbReference type="SUPFAM" id="SSF81321">
    <property type="entry name" value="Family A G protein-coupled receptor-like"/>
    <property type="match status" value="1"/>
</dbReference>
<dbReference type="PROSITE" id="PS00237">
    <property type="entry name" value="G_PROTEIN_RECEP_F1_1"/>
    <property type="match status" value="1"/>
</dbReference>
<feature type="domain" description="G-protein coupled receptors family 1 profile" evidence="11">
    <location>
        <begin position="132"/>
        <end position="453"/>
    </location>
</feature>
<feature type="transmembrane region" description="Helical" evidence="10">
    <location>
        <begin position="280"/>
        <end position="306"/>
    </location>
</feature>
<feature type="compositionally biased region" description="Basic residues" evidence="9">
    <location>
        <begin position="484"/>
        <end position="494"/>
    </location>
</feature>
<comment type="subcellular location">
    <subcellularLocation>
        <location evidence="1">Membrane</location>
        <topology evidence="1">Multi-pass membrane protein</topology>
    </subcellularLocation>
</comment>
<accession>A0AA89BZ41</accession>
<evidence type="ECO:0000256" key="5">
    <source>
        <dbReference type="ARBA" id="ARBA00023136"/>
    </source>
</evidence>
<evidence type="ECO:0000259" key="11">
    <source>
        <dbReference type="PROSITE" id="PS50262"/>
    </source>
</evidence>
<feature type="region of interest" description="Disordered" evidence="9">
    <location>
        <begin position="318"/>
        <end position="351"/>
    </location>
</feature>
<dbReference type="Proteomes" id="UP001186944">
    <property type="component" value="Unassembled WGS sequence"/>
</dbReference>
<feature type="transmembrane region" description="Helical" evidence="10">
    <location>
        <begin position="395"/>
        <end position="416"/>
    </location>
</feature>
<dbReference type="Pfam" id="PF00001">
    <property type="entry name" value="7tm_1"/>
    <property type="match status" value="1"/>
</dbReference>
<dbReference type="GO" id="GO:0004930">
    <property type="term" value="F:G protein-coupled receptor activity"/>
    <property type="evidence" value="ECO:0007669"/>
    <property type="project" value="UniProtKB-KW"/>
</dbReference>
<evidence type="ECO:0000256" key="10">
    <source>
        <dbReference type="SAM" id="Phobius"/>
    </source>
</evidence>
<comment type="caution">
    <text evidence="12">The sequence shown here is derived from an EMBL/GenBank/DDBJ whole genome shotgun (WGS) entry which is preliminary data.</text>
</comment>
<evidence type="ECO:0000256" key="3">
    <source>
        <dbReference type="ARBA" id="ARBA00022989"/>
    </source>
</evidence>
<evidence type="ECO:0000256" key="2">
    <source>
        <dbReference type="ARBA" id="ARBA00022692"/>
    </source>
</evidence>
<evidence type="ECO:0000256" key="8">
    <source>
        <dbReference type="RuleBase" id="RU000688"/>
    </source>
</evidence>
<dbReference type="CDD" id="cd00637">
    <property type="entry name" value="7tm_classA_rhodopsin-like"/>
    <property type="match status" value="1"/>
</dbReference>
<keyword evidence="6 8" id="KW-0675">Receptor</keyword>
<name>A0AA89BZ41_PINIB</name>
<dbReference type="PRINTS" id="PR00237">
    <property type="entry name" value="GPCRRHODOPSN"/>
</dbReference>
<feature type="transmembrane region" description="Helical" evidence="10">
    <location>
        <begin position="151"/>
        <end position="172"/>
    </location>
</feature>
<organism evidence="12 13">
    <name type="scientific">Pinctada imbricata</name>
    <name type="common">Atlantic pearl-oyster</name>
    <name type="synonym">Pinctada martensii</name>
    <dbReference type="NCBI Taxonomy" id="66713"/>
    <lineage>
        <taxon>Eukaryota</taxon>
        <taxon>Metazoa</taxon>
        <taxon>Spiralia</taxon>
        <taxon>Lophotrochozoa</taxon>
        <taxon>Mollusca</taxon>
        <taxon>Bivalvia</taxon>
        <taxon>Autobranchia</taxon>
        <taxon>Pteriomorphia</taxon>
        <taxon>Pterioida</taxon>
        <taxon>Pterioidea</taxon>
        <taxon>Pteriidae</taxon>
        <taxon>Pinctada</taxon>
    </lineage>
</organism>
<dbReference type="Gene3D" id="1.20.1070.10">
    <property type="entry name" value="Rhodopsin 7-helix transmembrane proteins"/>
    <property type="match status" value="1"/>
</dbReference>
<evidence type="ECO:0000313" key="13">
    <source>
        <dbReference type="Proteomes" id="UP001186944"/>
    </source>
</evidence>
<feature type="compositionally biased region" description="Basic and acidic residues" evidence="9">
    <location>
        <begin position="495"/>
        <end position="523"/>
    </location>
</feature>
<dbReference type="EMBL" id="VSWD01000005">
    <property type="protein sequence ID" value="KAK3102030.1"/>
    <property type="molecule type" value="Genomic_DNA"/>
</dbReference>